<dbReference type="EMBL" id="CAKMRJ010003035">
    <property type="protein sequence ID" value="CAH1429708.1"/>
    <property type="molecule type" value="Genomic_DNA"/>
</dbReference>
<comment type="caution">
    <text evidence="1">The sequence shown here is derived from an EMBL/GenBank/DDBJ whole genome shotgun (WGS) entry which is preliminary data.</text>
</comment>
<keyword evidence="2" id="KW-1185">Reference proteome</keyword>
<dbReference type="Proteomes" id="UP001157418">
    <property type="component" value="Unassembled WGS sequence"/>
</dbReference>
<evidence type="ECO:0000313" key="2">
    <source>
        <dbReference type="Proteomes" id="UP001157418"/>
    </source>
</evidence>
<dbReference type="AlphaFoldDB" id="A0AAU9MYF8"/>
<protein>
    <submittedName>
        <fullName evidence="1">Uncharacterized protein</fullName>
    </submittedName>
</protein>
<proteinExistence type="predicted"/>
<gene>
    <name evidence="1" type="ORF">LVIROSA_LOCUS16549</name>
</gene>
<reference evidence="1 2" key="1">
    <citation type="submission" date="2022-01" db="EMBL/GenBank/DDBJ databases">
        <authorList>
            <person name="Xiong W."/>
            <person name="Schranz E."/>
        </authorList>
    </citation>
    <scope>NUCLEOTIDE SEQUENCE [LARGE SCALE GENOMIC DNA]</scope>
</reference>
<accession>A0AAU9MYF8</accession>
<organism evidence="1 2">
    <name type="scientific">Lactuca virosa</name>
    <dbReference type="NCBI Taxonomy" id="75947"/>
    <lineage>
        <taxon>Eukaryota</taxon>
        <taxon>Viridiplantae</taxon>
        <taxon>Streptophyta</taxon>
        <taxon>Embryophyta</taxon>
        <taxon>Tracheophyta</taxon>
        <taxon>Spermatophyta</taxon>
        <taxon>Magnoliopsida</taxon>
        <taxon>eudicotyledons</taxon>
        <taxon>Gunneridae</taxon>
        <taxon>Pentapetalae</taxon>
        <taxon>asterids</taxon>
        <taxon>campanulids</taxon>
        <taxon>Asterales</taxon>
        <taxon>Asteraceae</taxon>
        <taxon>Cichorioideae</taxon>
        <taxon>Cichorieae</taxon>
        <taxon>Lactucinae</taxon>
        <taxon>Lactuca</taxon>
    </lineage>
</organism>
<sequence>MSSAIGRRRWMVESKEGCRWVGKRSWKWMRLETEESGCISTNTSSLPKRMGYQDLIFNSMLKPKTKIE</sequence>
<evidence type="ECO:0000313" key="1">
    <source>
        <dbReference type="EMBL" id="CAH1429708.1"/>
    </source>
</evidence>
<name>A0AAU9MYF8_9ASTR</name>